<evidence type="ECO:0000313" key="2">
    <source>
        <dbReference type="EMBL" id="RDX45230.1"/>
    </source>
</evidence>
<keyword evidence="3" id="KW-1185">Reference proteome</keyword>
<name>A0A371CY77_9APHY</name>
<reference evidence="2 3" key="1">
    <citation type="journal article" date="2018" name="Biotechnol. Biofuels">
        <title>Integrative visual omics of the white-rot fungus Polyporus brumalis exposes the biotechnological potential of its oxidative enzymes for delignifying raw plant biomass.</title>
        <authorList>
            <person name="Miyauchi S."/>
            <person name="Rancon A."/>
            <person name="Drula E."/>
            <person name="Hage H."/>
            <person name="Chaduli D."/>
            <person name="Favel A."/>
            <person name="Grisel S."/>
            <person name="Henrissat B."/>
            <person name="Herpoel-Gimbert I."/>
            <person name="Ruiz-Duenas F.J."/>
            <person name="Chevret D."/>
            <person name="Hainaut M."/>
            <person name="Lin J."/>
            <person name="Wang M."/>
            <person name="Pangilinan J."/>
            <person name="Lipzen A."/>
            <person name="Lesage-Meessen L."/>
            <person name="Navarro D."/>
            <person name="Riley R."/>
            <person name="Grigoriev I.V."/>
            <person name="Zhou S."/>
            <person name="Raouche S."/>
            <person name="Rosso M.N."/>
        </authorList>
    </citation>
    <scope>NUCLEOTIDE SEQUENCE [LARGE SCALE GENOMIC DNA]</scope>
    <source>
        <strain evidence="2 3">BRFM 1820</strain>
    </source>
</reference>
<dbReference type="AlphaFoldDB" id="A0A371CY77"/>
<evidence type="ECO:0000313" key="3">
    <source>
        <dbReference type="Proteomes" id="UP000256964"/>
    </source>
</evidence>
<dbReference type="Proteomes" id="UP000256964">
    <property type="component" value="Unassembled WGS sequence"/>
</dbReference>
<organism evidence="2 3">
    <name type="scientific">Lentinus brumalis</name>
    <dbReference type="NCBI Taxonomy" id="2498619"/>
    <lineage>
        <taxon>Eukaryota</taxon>
        <taxon>Fungi</taxon>
        <taxon>Dikarya</taxon>
        <taxon>Basidiomycota</taxon>
        <taxon>Agaricomycotina</taxon>
        <taxon>Agaricomycetes</taxon>
        <taxon>Polyporales</taxon>
        <taxon>Polyporaceae</taxon>
        <taxon>Lentinus</taxon>
    </lineage>
</organism>
<proteinExistence type="predicted"/>
<gene>
    <name evidence="2" type="ORF">OH76DRAFT_1486539</name>
</gene>
<feature type="region of interest" description="Disordered" evidence="1">
    <location>
        <begin position="120"/>
        <end position="140"/>
    </location>
</feature>
<accession>A0A371CY77</accession>
<dbReference type="EMBL" id="KZ857440">
    <property type="protein sequence ID" value="RDX45230.1"/>
    <property type="molecule type" value="Genomic_DNA"/>
</dbReference>
<evidence type="ECO:0000256" key="1">
    <source>
        <dbReference type="SAM" id="MobiDB-lite"/>
    </source>
</evidence>
<sequence length="189" mass="21032">MPLQMPPPAYGSPPSDVAVRLRQVVDTIQPCVILRSVAALPDLIEAGPPPQYSPKPELLLLQHGDVETYAFSVPRSCPEGYASASYTTFIVLPNSPSVPSVIASVSDLYHPAFRQGQILHRPRDDLHDRRRSPPTPPSSNSVVELHWLHAFNYAVTPDVLYQASLERVLRLILSYHTPSRSYRRPPPRA</sequence>
<protein>
    <submittedName>
        <fullName evidence="2">Uncharacterized protein</fullName>
    </submittedName>
</protein>